<dbReference type="InterPro" id="IPR038056">
    <property type="entry name" value="YjbR-like_sf"/>
</dbReference>
<evidence type="ECO:0000313" key="2">
    <source>
        <dbReference type="Proteomes" id="UP000247476"/>
    </source>
</evidence>
<dbReference type="AlphaFoldDB" id="A0A2V5K0M9"/>
<dbReference type="EMBL" id="QJVJ01000015">
    <property type="protein sequence ID" value="PYI50993.1"/>
    <property type="molecule type" value="Genomic_DNA"/>
</dbReference>
<organism evidence="1 2">
    <name type="scientific">Paenibacillus flagellatus</name>
    <dbReference type="NCBI Taxonomy" id="2211139"/>
    <lineage>
        <taxon>Bacteria</taxon>
        <taxon>Bacillati</taxon>
        <taxon>Bacillota</taxon>
        <taxon>Bacilli</taxon>
        <taxon>Bacillales</taxon>
        <taxon>Paenibacillaceae</taxon>
        <taxon>Paenibacillus</taxon>
    </lineage>
</organism>
<name>A0A2V5K0M9_9BACL</name>
<keyword evidence="2" id="KW-1185">Reference proteome</keyword>
<dbReference type="Pfam" id="PF04237">
    <property type="entry name" value="YjbR"/>
    <property type="match status" value="1"/>
</dbReference>
<dbReference type="PANTHER" id="PTHR35145:SF1">
    <property type="entry name" value="CYTOPLASMIC PROTEIN"/>
    <property type="match status" value="1"/>
</dbReference>
<dbReference type="Proteomes" id="UP000247476">
    <property type="component" value="Unassembled WGS sequence"/>
</dbReference>
<dbReference type="Gene3D" id="3.90.1150.30">
    <property type="match status" value="1"/>
</dbReference>
<dbReference type="RefSeq" id="WP_110843147.1">
    <property type="nucleotide sequence ID" value="NZ_QJVJ01000015.1"/>
</dbReference>
<protein>
    <submittedName>
        <fullName evidence="1">MmcQ family protein</fullName>
    </submittedName>
</protein>
<proteinExistence type="predicted"/>
<dbReference type="PANTHER" id="PTHR35145">
    <property type="entry name" value="CYTOPLASMIC PROTEIN-RELATED"/>
    <property type="match status" value="1"/>
</dbReference>
<accession>A0A2V5K0M9</accession>
<dbReference type="SUPFAM" id="SSF142906">
    <property type="entry name" value="YjbR-like"/>
    <property type="match status" value="1"/>
</dbReference>
<evidence type="ECO:0000313" key="1">
    <source>
        <dbReference type="EMBL" id="PYI50993.1"/>
    </source>
</evidence>
<sequence>MINREDIFTYVKEKFNTEPDYPWFKHPDYAVLRHNGDGKWYGVIMNVPRIKLGLSGEGRVDIMNLKCDPELNGLLRSRQGILPAYHMNKEHWISIVLDSPFPKSELYDLMNWSYNSTK</sequence>
<dbReference type="InterPro" id="IPR058532">
    <property type="entry name" value="YjbR/MT2646/Rv2570-like"/>
</dbReference>
<dbReference type="InterPro" id="IPR007351">
    <property type="entry name" value="YjbR"/>
</dbReference>
<dbReference type="OrthoDB" id="9789813at2"/>
<gene>
    <name evidence="1" type="ORF">DLM86_26870</name>
</gene>
<comment type="caution">
    <text evidence="1">The sequence shown here is derived from an EMBL/GenBank/DDBJ whole genome shotgun (WGS) entry which is preliminary data.</text>
</comment>
<reference evidence="1 2" key="1">
    <citation type="submission" date="2018-05" db="EMBL/GenBank/DDBJ databases">
        <title>Paenibacillus flagellatus sp. nov., isolated from selenium mineral soil.</title>
        <authorList>
            <person name="Dai X."/>
        </authorList>
    </citation>
    <scope>NUCLEOTIDE SEQUENCE [LARGE SCALE GENOMIC DNA]</scope>
    <source>
        <strain evidence="1 2">DXL2</strain>
    </source>
</reference>